<reference evidence="2" key="1">
    <citation type="submission" date="2023-07" db="EMBL/GenBank/DDBJ databases">
        <title>30 novel species of actinomycetes from the DSMZ collection.</title>
        <authorList>
            <person name="Nouioui I."/>
        </authorList>
    </citation>
    <scope>NUCLEOTIDE SEQUENCE [LARGE SCALE GENOMIC DNA]</scope>
    <source>
        <strain evidence="2">DSM 41981</strain>
    </source>
</reference>
<comment type="caution">
    <text evidence="1">The sequence shown here is derived from an EMBL/GenBank/DDBJ whole genome shotgun (WGS) entry which is preliminary data.</text>
</comment>
<dbReference type="Proteomes" id="UP001183535">
    <property type="component" value="Unassembled WGS sequence"/>
</dbReference>
<keyword evidence="2" id="KW-1185">Reference proteome</keyword>
<organism evidence="1 2">
    <name type="scientific">Streptomyces doudnae</name>
    <dbReference type="NCBI Taxonomy" id="3075536"/>
    <lineage>
        <taxon>Bacteria</taxon>
        <taxon>Bacillati</taxon>
        <taxon>Actinomycetota</taxon>
        <taxon>Actinomycetes</taxon>
        <taxon>Kitasatosporales</taxon>
        <taxon>Streptomycetaceae</taxon>
        <taxon>Streptomyces</taxon>
    </lineage>
</organism>
<gene>
    <name evidence="1" type="ORF">RM877_18845</name>
</gene>
<accession>A0ABD5EPX9</accession>
<dbReference type="AlphaFoldDB" id="A0ABD5EPX9"/>
<sequence>MAPRLSVRSGAGGGPPDAAVALLLADPEGTAGEQAVARLGAYCYEGDGAVHLVRTDGWAERESDGDTLRLAIAVYPVALRQVGVDPHEFTERSAVDPEALIVLRAQAAVPAPLAARLVDAVAVFTAGPDSSVDELLAAGEWPMMLAPPPEH</sequence>
<protein>
    <submittedName>
        <fullName evidence="1">Uncharacterized protein</fullName>
    </submittedName>
</protein>
<proteinExistence type="predicted"/>
<dbReference type="RefSeq" id="WP_093833733.1">
    <property type="nucleotide sequence ID" value="NZ_JAVRES010000008.1"/>
</dbReference>
<evidence type="ECO:0000313" key="1">
    <source>
        <dbReference type="EMBL" id="MDT0436748.1"/>
    </source>
</evidence>
<evidence type="ECO:0000313" key="2">
    <source>
        <dbReference type="Proteomes" id="UP001183535"/>
    </source>
</evidence>
<name>A0ABD5EPX9_9ACTN</name>
<dbReference type="EMBL" id="JAVRES010000008">
    <property type="protein sequence ID" value="MDT0436748.1"/>
    <property type="molecule type" value="Genomic_DNA"/>
</dbReference>